<evidence type="ECO:0000313" key="9">
    <source>
        <dbReference type="Proteomes" id="UP000287502"/>
    </source>
</evidence>
<evidence type="ECO:0000256" key="1">
    <source>
        <dbReference type="ARBA" id="ARBA00004533"/>
    </source>
</evidence>
<keyword evidence="4 7" id="KW-0812">Transmembrane</keyword>
<feature type="transmembrane region" description="Helical" evidence="7">
    <location>
        <begin position="49"/>
        <end position="74"/>
    </location>
</feature>
<gene>
    <name evidence="8" type="ORF">EP073_13620</name>
</gene>
<protein>
    <submittedName>
        <fullName evidence="8">Paraquat-inducible membrane protein A</fullName>
    </submittedName>
</protein>
<keyword evidence="3" id="KW-0997">Cell inner membrane</keyword>
<keyword evidence="5 7" id="KW-1133">Transmembrane helix</keyword>
<dbReference type="GO" id="GO:0005886">
    <property type="term" value="C:plasma membrane"/>
    <property type="evidence" value="ECO:0007669"/>
    <property type="project" value="UniProtKB-SubCell"/>
</dbReference>
<comment type="subcellular location">
    <subcellularLocation>
        <location evidence="1">Cell inner membrane</location>
    </subcellularLocation>
</comment>
<dbReference type="Pfam" id="PF04403">
    <property type="entry name" value="PqiA"/>
    <property type="match status" value="1"/>
</dbReference>
<feature type="transmembrane region" description="Helical" evidence="7">
    <location>
        <begin position="173"/>
        <end position="192"/>
    </location>
</feature>
<dbReference type="AlphaFoldDB" id="A0A410K1S9"/>
<evidence type="ECO:0000256" key="4">
    <source>
        <dbReference type="ARBA" id="ARBA00022692"/>
    </source>
</evidence>
<sequence>MTDIEMNTALCLSCRQLIDASGAGTEGLRCPVCGSTVHPRRKNSLQKTWALTITALLLYIPANMLPVMSIETFADSSANTILGGVIELFENKMYFIAAVVFVASFIVPLFKLGSIFYLLTALRVKDRLTNSAKTRLFHLIEVIGKWSMLDIYVITIMAGLVNMGFLIQIKGGAGATFFAATVITTMLASKSFDTRLIWDKKGEQ</sequence>
<keyword evidence="9" id="KW-1185">Reference proteome</keyword>
<dbReference type="PANTHER" id="PTHR30462">
    <property type="entry name" value="INTERMEMBRANE TRANSPORT PROTEIN PQIB-RELATED"/>
    <property type="match status" value="1"/>
</dbReference>
<dbReference type="EMBL" id="CP035108">
    <property type="protein sequence ID" value="QAR34400.1"/>
    <property type="molecule type" value="Genomic_DNA"/>
</dbReference>
<organism evidence="8 9">
    <name type="scientific">Geovibrio thiophilus</name>
    <dbReference type="NCBI Taxonomy" id="139438"/>
    <lineage>
        <taxon>Bacteria</taxon>
        <taxon>Pseudomonadati</taxon>
        <taxon>Deferribacterota</taxon>
        <taxon>Deferribacteres</taxon>
        <taxon>Deferribacterales</taxon>
        <taxon>Geovibrionaceae</taxon>
        <taxon>Geovibrio</taxon>
    </lineage>
</organism>
<dbReference type="InterPro" id="IPR007498">
    <property type="entry name" value="PqiA-like"/>
</dbReference>
<proteinExistence type="predicted"/>
<evidence type="ECO:0000313" key="8">
    <source>
        <dbReference type="EMBL" id="QAR34400.1"/>
    </source>
</evidence>
<dbReference type="OrthoDB" id="9800207at2"/>
<dbReference type="PANTHER" id="PTHR30462:SF3">
    <property type="entry name" value="INTERMEMBRANE TRANSPORT PROTEIN PQIA"/>
    <property type="match status" value="1"/>
</dbReference>
<dbReference type="Proteomes" id="UP000287502">
    <property type="component" value="Chromosome"/>
</dbReference>
<feature type="transmembrane region" description="Helical" evidence="7">
    <location>
        <begin position="94"/>
        <end position="122"/>
    </location>
</feature>
<evidence type="ECO:0000256" key="3">
    <source>
        <dbReference type="ARBA" id="ARBA00022519"/>
    </source>
</evidence>
<evidence type="ECO:0000256" key="7">
    <source>
        <dbReference type="SAM" id="Phobius"/>
    </source>
</evidence>
<reference evidence="8 9" key="1">
    <citation type="submission" date="2019-01" db="EMBL/GenBank/DDBJ databases">
        <title>Geovibrio thiophilus DSM 11263, complete genome.</title>
        <authorList>
            <person name="Spring S."/>
            <person name="Bunk B."/>
            <person name="Sproer C."/>
        </authorList>
    </citation>
    <scope>NUCLEOTIDE SEQUENCE [LARGE SCALE GENOMIC DNA]</scope>
    <source>
        <strain evidence="8 9">DSM 11263</strain>
    </source>
</reference>
<dbReference type="InterPro" id="IPR051800">
    <property type="entry name" value="PqiA-PqiB_transport"/>
</dbReference>
<dbReference type="KEGG" id="gtl:EP073_13620"/>
<evidence type="ECO:0000256" key="6">
    <source>
        <dbReference type="ARBA" id="ARBA00023136"/>
    </source>
</evidence>
<feature type="transmembrane region" description="Helical" evidence="7">
    <location>
        <begin position="143"/>
        <end position="167"/>
    </location>
</feature>
<evidence type="ECO:0000256" key="2">
    <source>
        <dbReference type="ARBA" id="ARBA00022475"/>
    </source>
</evidence>
<evidence type="ECO:0000256" key="5">
    <source>
        <dbReference type="ARBA" id="ARBA00022989"/>
    </source>
</evidence>
<dbReference type="RefSeq" id="WP_128467705.1">
    <property type="nucleotide sequence ID" value="NZ_CP035108.1"/>
</dbReference>
<name>A0A410K1S9_9BACT</name>
<keyword evidence="6 7" id="KW-0472">Membrane</keyword>
<keyword evidence="2" id="KW-1003">Cell membrane</keyword>
<accession>A0A410K1S9</accession>